<evidence type="ECO:0000259" key="1">
    <source>
        <dbReference type="PROSITE" id="PS50878"/>
    </source>
</evidence>
<sequence length="273" mass="30484">MVFAARQLQEKCQEQNSNLYMTSMDLTKAFNSQLGGPLAKKRIMAKFSCADKFIAMIQQHDGMLAHIVGDGKSSEPFPVTSGVKQGCVLAPTFFNMMVSVVFTDTFHDCDTGIDINYHTDGKLLNLRRLQAKMKLQEVTVHDLLFADDCFLNAKSESDMQWSMDHFSSACDNFGLTINTKKTEVMHHPAPGKTYVEPIITVNGQTLQAVDKFTYLSSTPSCAVHSDNETDARIAKASVAFNRVHANVWEYRGISQHTKLKVYKVTVLPILVYA</sequence>
<protein>
    <recommendedName>
        <fullName evidence="1">Reverse transcriptase domain-containing protein</fullName>
    </recommendedName>
</protein>
<dbReference type="Proteomes" id="UP000050525">
    <property type="component" value="Unassembled WGS sequence"/>
</dbReference>
<accession>A0A151P9J9</accession>
<comment type="caution">
    <text evidence="2">The sequence shown here is derived from an EMBL/GenBank/DDBJ whole genome shotgun (WGS) entry which is preliminary data.</text>
</comment>
<dbReference type="PANTHER" id="PTHR47027">
    <property type="entry name" value="REVERSE TRANSCRIPTASE DOMAIN-CONTAINING PROTEIN"/>
    <property type="match status" value="1"/>
</dbReference>
<dbReference type="EMBL" id="AKHW03000533">
    <property type="protein sequence ID" value="KYO45771.1"/>
    <property type="molecule type" value="Genomic_DNA"/>
</dbReference>
<gene>
    <name evidence="2" type="ORF">Y1Q_0021420</name>
</gene>
<dbReference type="Pfam" id="PF00078">
    <property type="entry name" value="RVT_1"/>
    <property type="match status" value="1"/>
</dbReference>
<organism evidence="2 3">
    <name type="scientific">Alligator mississippiensis</name>
    <name type="common">American alligator</name>
    <dbReference type="NCBI Taxonomy" id="8496"/>
    <lineage>
        <taxon>Eukaryota</taxon>
        <taxon>Metazoa</taxon>
        <taxon>Chordata</taxon>
        <taxon>Craniata</taxon>
        <taxon>Vertebrata</taxon>
        <taxon>Euteleostomi</taxon>
        <taxon>Archelosauria</taxon>
        <taxon>Archosauria</taxon>
        <taxon>Crocodylia</taxon>
        <taxon>Alligatoridae</taxon>
        <taxon>Alligatorinae</taxon>
        <taxon>Alligator</taxon>
    </lineage>
</organism>
<keyword evidence="3" id="KW-1185">Reference proteome</keyword>
<dbReference type="PROSITE" id="PS50878">
    <property type="entry name" value="RT_POL"/>
    <property type="match status" value="1"/>
</dbReference>
<dbReference type="AlphaFoldDB" id="A0A151P9J9"/>
<name>A0A151P9J9_ALLMI</name>
<dbReference type="InterPro" id="IPR043502">
    <property type="entry name" value="DNA/RNA_pol_sf"/>
</dbReference>
<proteinExistence type="predicted"/>
<dbReference type="PANTHER" id="PTHR47027:SF26">
    <property type="entry name" value="REVERSE TRANSCRIPTASE DOMAIN-CONTAINING PROTEIN"/>
    <property type="match status" value="1"/>
</dbReference>
<reference evidence="2 3" key="1">
    <citation type="journal article" date="2012" name="Genome Biol.">
        <title>Sequencing three crocodilian genomes to illuminate the evolution of archosaurs and amniotes.</title>
        <authorList>
            <person name="St John J.A."/>
            <person name="Braun E.L."/>
            <person name="Isberg S.R."/>
            <person name="Miles L.G."/>
            <person name="Chong A.Y."/>
            <person name="Gongora J."/>
            <person name="Dalzell P."/>
            <person name="Moran C."/>
            <person name="Bed'hom B."/>
            <person name="Abzhanov A."/>
            <person name="Burgess S.C."/>
            <person name="Cooksey A.M."/>
            <person name="Castoe T.A."/>
            <person name="Crawford N.G."/>
            <person name="Densmore L.D."/>
            <person name="Drew J.C."/>
            <person name="Edwards S.V."/>
            <person name="Faircloth B.C."/>
            <person name="Fujita M.K."/>
            <person name="Greenwold M.J."/>
            <person name="Hoffmann F.G."/>
            <person name="Howard J.M."/>
            <person name="Iguchi T."/>
            <person name="Janes D.E."/>
            <person name="Khan S.Y."/>
            <person name="Kohno S."/>
            <person name="de Koning A.J."/>
            <person name="Lance S.L."/>
            <person name="McCarthy F.M."/>
            <person name="McCormack J.E."/>
            <person name="Merchant M.E."/>
            <person name="Peterson D.G."/>
            <person name="Pollock D.D."/>
            <person name="Pourmand N."/>
            <person name="Raney B.J."/>
            <person name="Roessler K.A."/>
            <person name="Sanford J.R."/>
            <person name="Sawyer R.H."/>
            <person name="Schmidt C.J."/>
            <person name="Triplett E.W."/>
            <person name="Tuberville T.D."/>
            <person name="Venegas-Anaya M."/>
            <person name="Howard J.T."/>
            <person name="Jarvis E.D."/>
            <person name="Guillette L.J.Jr."/>
            <person name="Glenn T.C."/>
            <person name="Green R.E."/>
            <person name="Ray D.A."/>
        </authorList>
    </citation>
    <scope>NUCLEOTIDE SEQUENCE [LARGE SCALE GENOMIC DNA]</scope>
    <source>
        <strain evidence="2">KSC_2009_1</strain>
    </source>
</reference>
<evidence type="ECO:0000313" key="3">
    <source>
        <dbReference type="Proteomes" id="UP000050525"/>
    </source>
</evidence>
<feature type="domain" description="Reverse transcriptase" evidence="1">
    <location>
        <begin position="1"/>
        <end position="206"/>
    </location>
</feature>
<dbReference type="STRING" id="8496.A0A151P9J9"/>
<dbReference type="SUPFAM" id="SSF56672">
    <property type="entry name" value="DNA/RNA polymerases"/>
    <property type="match status" value="1"/>
</dbReference>
<evidence type="ECO:0000313" key="2">
    <source>
        <dbReference type="EMBL" id="KYO45771.1"/>
    </source>
</evidence>
<dbReference type="InterPro" id="IPR000477">
    <property type="entry name" value="RT_dom"/>
</dbReference>